<dbReference type="EMBL" id="GGFK01013701">
    <property type="protein sequence ID" value="MBW47022.1"/>
    <property type="molecule type" value="Transcribed_RNA"/>
</dbReference>
<name>A0A2M4B241_9DIPT</name>
<evidence type="ECO:0000256" key="2">
    <source>
        <dbReference type="SAM" id="SignalP"/>
    </source>
</evidence>
<evidence type="ECO:0000313" key="3">
    <source>
        <dbReference type="EMBL" id="MBW47022.1"/>
    </source>
</evidence>
<evidence type="ECO:0000256" key="1">
    <source>
        <dbReference type="SAM" id="MobiDB-lite"/>
    </source>
</evidence>
<proteinExistence type="predicted"/>
<dbReference type="AlphaFoldDB" id="A0A2M4B241"/>
<sequence>MGVLCVALLSPCCCCCHNADQCHIVAAIFTAAKGFCRSEAHRIFVAVLYRRWLVRSSAPRHSTALSLLVLIGDGHRQHQQAMEPRKGKANKPSAEQPKPEPGGPTPHTQIHQSTAPVLSMACASPGGRPDAICSSTPVNGAPVPGQDASLPTEREAGDQLQQAGLPHGTPVPRGPEADGSDEAAAPVHRTRRRRRR</sequence>
<feature type="signal peptide" evidence="2">
    <location>
        <begin position="1"/>
        <end position="15"/>
    </location>
</feature>
<feature type="region of interest" description="Disordered" evidence="1">
    <location>
        <begin position="76"/>
        <end position="196"/>
    </location>
</feature>
<feature type="compositionally biased region" description="Polar residues" evidence="1">
    <location>
        <begin position="106"/>
        <end position="116"/>
    </location>
</feature>
<feature type="chain" id="PRO_5014772804" evidence="2">
    <location>
        <begin position="16"/>
        <end position="196"/>
    </location>
</feature>
<keyword evidence="2" id="KW-0732">Signal</keyword>
<protein>
    <submittedName>
        <fullName evidence="3">Putative secreted protein</fullName>
    </submittedName>
</protein>
<organism evidence="3">
    <name type="scientific">Anopheles triannulatus</name>
    <dbReference type="NCBI Taxonomy" id="58253"/>
    <lineage>
        <taxon>Eukaryota</taxon>
        <taxon>Metazoa</taxon>
        <taxon>Ecdysozoa</taxon>
        <taxon>Arthropoda</taxon>
        <taxon>Hexapoda</taxon>
        <taxon>Insecta</taxon>
        <taxon>Pterygota</taxon>
        <taxon>Neoptera</taxon>
        <taxon>Endopterygota</taxon>
        <taxon>Diptera</taxon>
        <taxon>Nematocera</taxon>
        <taxon>Culicoidea</taxon>
        <taxon>Culicidae</taxon>
        <taxon>Anophelinae</taxon>
        <taxon>Anopheles</taxon>
    </lineage>
</organism>
<accession>A0A2M4B241</accession>
<reference evidence="3" key="1">
    <citation type="submission" date="2018-01" db="EMBL/GenBank/DDBJ databases">
        <title>An insight into the sialome of Amazonian anophelines.</title>
        <authorList>
            <person name="Ribeiro J.M."/>
            <person name="Scarpassa V."/>
            <person name="Calvo E."/>
        </authorList>
    </citation>
    <scope>NUCLEOTIDE SEQUENCE</scope>
    <source>
        <tissue evidence="3">Salivary glands</tissue>
    </source>
</reference>